<gene>
    <name evidence="2" type="ORF">NKR23_g6720</name>
</gene>
<accession>A0AA38RBT4</accession>
<dbReference type="Proteomes" id="UP001174694">
    <property type="component" value="Unassembled WGS sequence"/>
</dbReference>
<dbReference type="GO" id="GO:0042802">
    <property type="term" value="F:identical protein binding"/>
    <property type="evidence" value="ECO:0007669"/>
    <property type="project" value="InterPro"/>
</dbReference>
<evidence type="ECO:0000313" key="2">
    <source>
        <dbReference type="EMBL" id="KAJ9142988.1"/>
    </source>
</evidence>
<dbReference type="Gene3D" id="3.40.50.300">
    <property type="entry name" value="P-loop containing nucleotide triphosphate hydrolases"/>
    <property type="match status" value="1"/>
</dbReference>
<dbReference type="PANTHER" id="PTHR46082:SF6">
    <property type="entry name" value="AAA+ ATPASE DOMAIN-CONTAINING PROTEIN-RELATED"/>
    <property type="match status" value="1"/>
</dbReference>
<dbReference type="InterPro" id="IPR053137">
    <property type="entry name" value="NLR-like"/>
</dbReference>
<dbReference type="Pfam" id="PF07721">
    <property type="entry name" value="TPR_4"/>
    <property type="match status" value="1"/>
</dbReference>
<dbReference type="SUPFAM" id="SSF52540">
    <property type="entry name" value="P-loop containing nucleoside triphosphate hydrolases"/>
    <property type="match status" value="1"/>
</dbReference>
<evidence type="ECO:0000256" key="1">
    <source>
        <dbReference type="SAM" id="MobiDB-lite"/>
    </source>
</evidence>
<sequence length="1145" mass="129259">MAENGDSIVSTPIMAEYPSPPSTGSLQSPFPKRRSISEFGTEALYHAACNLYKSLVPFMRVSTPQKEVTNLYGQAKMLETVSYDVKTEADSYRLDHRSTSSLYLTDPIQSHLHRLWDSVNSVGERCSNDTVGPLQDRLNRINGPYVQSAQYDEKLRLPEEDLDWYKATFRTLKHQTGTLRVLKTAINLANCMNDINERGELSGPARDASSTLQPLIAAVKPELYSAPQFYADSYDDGIADMRKAIQDAEVLAQMLPTVSINVHYHVPRHSRDFYTGRQQQMQNIEDAFRPSYPTMQKRFVIQGQPGTGKTELALKYAEEHLKQYWGIFWVDASSRASAALSYGAIANIGGVEPNEQSAKHWLSNCVSPWLLVVDNADDDEPIEDLLPSGDLGCVLVTTRNPRHITYGIVGRESLELGEMNSDEAKDLLLRAAHEPTPWTETVTRHAMAICKHLHFLPLALVHAGKAIVTNVCKLGTYITHFEGEATRIRRERHQRQRSRSSASKRIREDEASMMVFGSYEILHQSLVGAARKDKRFRDALQLLHVFSYMHCQNILLNVLVQAAVAPLREAEDHAEGQRREAELMQKLGLKLPRQSWLTWLQGILRSIASSSAMPPVLPEVLKNPYNLDADELEEDITDNLHLALGVLVSRSLVVEAPLRGKQGQETERYHMHPMVHKWVRERPQLSEYDSVAYDALVCQYAKTILSRAVRLEGGNAPEELAMRRDMKPHVDHVRRCAEEIQEHIQRNARKRQKSAWLIFPRGENKPVFGPLQAQESARFARVYIECGDFTEAYRLLKQVEDFLVSRVGHDHPLSQRVKLARSEALYALTQWNDAAELLGQVYESRRRTLGNKHPLTLQSALRLASSTLSQGRMTDSLEVCEVAHRGLMEIYGAAHSETLKCINQIGKVHSYYLDRPTAVRHYEEALRGMEELFLSGGDDAPPETDVLLLMEDLAIEYCQDPKAGKDQLQTAEDMMHHVVERRTAILGKEQPFTLLAKAGLGRTMAANGRLEEAAQLMGETLEVAQRNVGPDNLAVLAGKGWYAQVLIQKGDLNLAERWLRDATDERKYSKAAAADGEHPDRIMHVWHLARCLELQGKFEEALELCRELKCKIPLVGGHGLGKKHRFNITLAEKTEVLERKCSKVE</sequence>
<feature type="region of interest" description="Disordered" evidence="1">
    <location>
        <begin position="1"/>
        <end position="31"/>
    </location>
</feature>
<dbReference type="Pfam" id="PF13374">
    <property type="entry name" value="TPR_10"/>
    <property type="match status" value="2"/>
</dbReference>
<dbReference type="InterPro" id="IPR027417">
    <property type="entry name" value="P-loop_NTPase"/>
</dbReference>
<dbReference type="InterPro" id="IPR011990">
    <property type="entry name" value="TPR-like_helical_dom_sf"/>
</dbReference>
<name>A0AA38RBT4_9PEZI</name>
<comment type="caution">
    <text evidence="2">The sequence shown here is derived from an EMBL/GenBank/DDBJ whole genome shotgun (WGS) entry which is preliminary data.</text>
</comment>
<organism evidence="2 3">
    <name type="scientific">Pleurostoma richardsiae</name>
    <dbReference type="NCBI Taxonomy" id="41990"/>
    <lineage>
        <taxon>Eukaryota</taxon>
        <taxon>Fungi</taxon>
        <taxon>Dikarya</taxon>
        <taxon>Ascomycota</taxon>
        <taxon>Pezizomycotina</taxon>
        <taxon>Sordariomycetes</taxon>
        <taxon>Sordariomycetidae</taxon>
        <taxon>Calosphaeriales</taxon>
        <taxon>Pleurostomataceae</taxon>
        <taxon>Pleurostoma</taxon>
    </lineage>
</organism>
<dbReference type="EMBL" id="JANBVO010000020">
    <property type="protein sequence ID" value="KAJ9142988.1"/>
    <property type="molecule type" value="Genomic_DNA"/>
</dbReference>
<dbReference type="AlphaFoldDB" id="A0AA38RBT4"/>
<keyword evidence="3" id="KW-1185">Reference proteome</keyword>
<dbReference type="InterPro" id="IPR011717">
    <property type="entry name" value="TPR-4"/>
</dbReference>
<reference evidence="2" key="1">
    <citation type="submission" date="2022-07" db="EMBL/GenBank/DDBJ databases">
        <title>Fungi with potential for degradation of polypropylene.</title>
        <authorList>
            <person name="Gostincar C."/>
        </authorList>
    </citation>
    <scope>NUCLEOTIDE SEQUENCE</scope>
    <source>
        <strain evidence="2">EXF-13308</strain>
    </source>
</reference>
<dbReference type="SUPFAM" id="SSF48452">
    <property type="entry name" value="TPR-like"/>
    <property type="match status" value="2"/>
</dbReference>
<evidence type="ECO:0000313" key="3">
    <source>
        <dbReference type="Proteomes" id="UP001174694"/>
    </source>
</evidence>
<dbReference type="Gene3D" id="1.25.40.10">
    <property type="entry name" value="Tetratricopeptide repeat domain"/>
    <property type="match status" value="2"/>
</dbReference>
<protein>
    <submittedName>
        <fullName evidence="2">Tetratricopeptide repeat domain-containing protein</fullName>
    </submittedName>
</protein>
<dbReference type="PANTHER" id="PTHR46082">
    <property type="entry name" value="ATP/GTP-BINDING PROTEIN-RELATED"/>
    <property type="match status" value="1"/>
</dbReference>
<proteinExistence type="predicted"/>